<organism evidence="3 4">
    <name type="scientific">Nocardioides dubius</name>
    <dbReference type="NCBI Taxonomy" id="317019"/>
    <lineage>
        <taxon>Bacteria</taxon>
        <taxon>Bacillati</taxon>
        <taxon>Actinomycetota</taxon>
        <taxon>Actinomycetes</taxon>
        <taxon>Propionibacteriales</taxon>
        <taxon>Nocardioidaceae</taxon>
        <taxon>Nocardioides</taxon>
    </lineage>
</organism>
<feature type="domain" description="Isochorismatase-like" evidence="2">
    <location>
        <begin position="37"/>
        <end position="212"/>
    </location>
</feature>
<evidence type="ECO:0000313" key="3">
    <source>
        <dbReference type="EMBL" id="GAA1094103.1"/>
    </source>
</evidence>
<dbReference type="Gene3D" id="3.40.50.850">
    <property type="entry name" value="Isochorismatase-like"/>
    <property type="match status" value="1"/>
</dbReference>
<dbReference type="Pfam" id="PF00857">
    <property type="entry name" value="Isochorismatase"/>
    <property type="match status" value="1"/>
</dbReference>
<dbReference type="InterPro" id="IPR050272">
    <property type="entry name" value="Isochorismatase-like_hydrls"/>
</dbReference>
<keyword evidence="4" id="KW-1185">Reference proteome</keyword>
<reference evidence="3 4" key="1">
    <citation type="journal article" date="2019" name="Int. J. Syst. Evol. Microbiol.">
        <title>The Global Catalogue of Microorganisms (GCM) 10K type strain sequencing project: providing services to taxonomists for standard genome sequencing and annotation.</title>
        <authorList>
            <consortium name="The Broad Institute Genomics Platform"/>
            <consortium name="The Broad Institute Genome Sequencing Center for Infectious Disease"/>
            <person name="Wu L."/>
            <person name="Ma J."/>
        </authorList>
    </citation>
    <scope>NUCLEOTIDE SEQUENCE [LARGE SCALE GENOMIC DNA]</scope>
    <source>
        <strain evidence="3 4">JCM 13008</strain>
    </source>
</reference>
<proteinExistence type="predicted"/>
<dbReference type="InterPro" id="IPR000868">
    <property type="entry name" value="Isochorismatase-like_dom"/>
</dbReference>
<protein>
    <submittedName>
        <fullName evidence="3">N-carbamoylsarcosine amidohydrolase</fullName>
    </submittedName>
</protein>
<dbReference type="SUPFAM" id="SSF52499">
    <property type="entry name" value="Isochorismatase-like hydrolases"/>
    <property type="match status" value="1"/>
</dbReference>
<dbReference type="RefSeq" id="WP_343991440.1">
    <property type="nucleotide sequence ID" value="NZ_BAAALG010000002.1"/>
</dbReference>
<comment type="caution">
    <text evidence="3">The sequence shown here is derived from an EMBL/GenBank/DDBJ whole genome shotgun (WGS) entry which is preliminary data.</text>
</comment>
<dbReference type="PANTHER" id="PTHR43540:SF1">
    <property type="entry name" value="ISOCHORISMATASE HYDROLASE"/>
    <property type="match status" value="1"/>
</dbReference>
<dbReference type="EMBL" id="BAAALG010000002">
    <property type="protein sequence ID" value="GAA1094103.1"/>
    <property type="molecule type" value="Genomic_DNA"/>
</dbReference>
<sequence>MNEPLRGVGEPLRGATLAEDYASAGFGGSLEPGTRPALILVDPARAYLDPASPLYAAVESSASAMIELREAAAAAGVPIYLTRVLYDDADGALGGLFFRKVPALRCFVTGNPLAEFVDGLEPRAGESVITKHYPSAFAGTSLAASLAARGVDTLLIAGWSTSGCIRATALDALQSGFVPLVVRDAVGDRHDEPHQSNLRDIAAKIGEVVGLAQATDYLRQIGVDGGR</sequence>
<name>A0ABN1TPT1_9ACTN</name>
<dbReference type="PANTHER" id="PTHR43540">
    <property type="entry name" value="PEROXYUREIDOACRYLATE/UREIDOACRYLATE AMIDOHYDROLASE-RELATED"/>
    <property type="match status" value="1"/>
</dbReference>
<evidence type="ECO:0000256" key="1">
    <source>
        <dbReference type="ARBA" id="ARBA00022801"/>
    </source>
</evidence>
<dbReference type="InterPro" id="IPR036380">
    <property type="entry name" value="Isochorismatase-like_sf"/>
</dbReference>
<evidence type="ECO:0000313" key="4">
    <source>
        <dbReference type="Proteomes" id="UP001501581"/>
    </source>
</evidence>
<evidence type="ECO:0000259" key="2">
    <source>
        <dbReference type="Pfam" id="PF00857"/>
    </source>
</evidence>
<accession>A0ABN1TPT1</accession>
<dbReference type="Proteomes" id="UP001501581">
    <property type="component" value="Unassembled WGS sequence"/>
</dbReference>
<keyword evidence="1" id="KW-0378">Hydrolase</keyword>
<gene>
    <name evidence="3" type="ORF">GCM10009668_07200</name>
</gene>